<dbReference type="OrthoDB" id="9815258at2"/>
<dbReference type="Proteomes" id="UP000291334">
    <property type="component" value="Unassembled WGS sequence"/>
</dbReference>
<evidence type="ECO:0000313" key="10">
    <source>
        <dbReference type="EMBL" id="TBV02443.1"/>
    </source>
</evidence>
<evidence type="ECO:0000256" key="4">
    <source>
        <dbReference type="ARBA" id="ARBA00022692"/>
    </source>
</evidence>
<keyword evidence="5 7" id="KW-1133">Transmembrane helix</keyword>
<evidence type="ECO:0000313" key="9">
    <source>
        <dbReference type="EMBL" id="TBU91223.1"/>
    </source>
</evidence>
<evidence type="ECO:0000256" key="2">
    <source>
        <dbReference type="ARBA" id="ARBA00022448"/>
    </source>
</evidence>
<dbReference type="Proteomes" id="UP000293172">
    <property type="component" value="Unassembled WGS sequence"/>
</dbReference>
<dbReference type="InterPro" id="IPR000515">
    <property type="entry name" value="MetI-like"/>
</dbReference>
<dbReference type="GO" id="GO:0043190">
    <property type="term" value="C:ATP-binding cassette (ABC) transporter complex"/>
    <property type="evidence" value="ECO:0007669"/>
    <property type="project" value="TreeGrafter"/>
</dbReference>
<dbReference type="Pfam" id="PF00528">
    <property type="entry name" value="BPD_transp_1"/>
    <property type="match status" value="1"/>
</dbReference>
<evidence type="ECO:0000256" key="5">
    <source>
        <dbReference type="ARBA" id="ARBA00022989"/>
    </source>
</evidence>
<feature type="transmembrane region" description="Helical" evidence="7">
    <location>
        <begin position="96"/>
        <end position="120"/>
    </location>
</feature>
<dbReference type="RefSeq" id="WP_131177407.1">
    <property type="nucleotide sequence ID" value="NZ_QJUL01000019.1"/>
</dbReference>
<proteinExistence type="inferred from homology"/>
<evidence type="ECO:0000256" key="3">
    <source>
        <dbReference type="ARBA" id="ARBA00022475"/>
    </source>
</evidence>
<evidence type="ECO:0000256" key="1">
    <source>
        <dbReference type="ARBA" id="ARBA00004651"/>
    </source>
</evidence>
<reference evidence="11 12" key="1">
    <citation type="submission" date="2018-06" db="EMBL/GenBank/DDBJ databases">
        <title>Three novel Pseudomonas species isolated from symptomatic oak.</title>
        <authorList>
            <person name="Bueno-Gonzalez V."/>
            <person name="Brady C."/>
        </authorList>
    </citation>
    <scope>NUCLEOTIDE SEQUENCE [LARGE SCALE GENOMIC DNA]</scope>
    <source>
        <strain evidence="10 11">P26B</strain>
        <strain evidence="9 12">P6B</strain>
    </source>
</reference>
<comment type="caution">
    <text evidence="9">The sequence shown here is derived from an EMBL/GenBank/DDBJ whole genome shotgun (WGS) entry which is preliminary data.</text>
</comment>
<feature type="transmembrane region" description="Helical" evidence="7">
    <location>
        <begin position="219"/>
        <end position="238"/>
    </location>
</feature>
<organism evidence="9 12">
    <name type="scientific">Phytopseudomonas dryadis</name>
    <dbReference type="NCBI Taxonomy" id="2487520"/>
    <lineage>
        <taxon>Bacteria</taxon>
        <taxon>Pseudomonadati</taxon>
        <taxon>Pseudomonadota</taxon>
        <taxon>Gammaproteobacteria</taxon>
        <taxon>Pseudomonadales</taxon>
        <taxon>Pseudomonadaceae</taxon>
        <taxon>Phytopseudomonas</taxon>
    </lineage>
</organism>
<dbReference type="GO" id="GO:0005275">
    <property type="term" value="F:amine transmembrane transporter activity"/>
    <property type="evidence" value="ECO:0007669"/>
    <property type="project" value="TreeGrafter"/>
</dbReference>
<name>A0A4Q9R0Q8_9GAMM</name>
<keyword evidence="4 7" id="KW-0812">Transmembrane</keyword>
<sequence>MSIADFASSFDETVDAGLEWLTDHGANVFDVLNQVLTGFYEAVLWVLQVAPFYGVALVVGALAWRLSSSPRFGIASALALAFCAVMGLWPATMSTLALVLAATSLALLVGIPVGVAAGLLPALDRVTEPVLDLVQTLPPYIYLLPAIALLGYGSATALVATFIVAVPPVLRLTSLGIRMTPNQFIELGEASGTSGWQLFFKIRLPFALPSIMAGVNQSLMMAFGMVVIAGIVGSGGLGEAIYGAIRTLDIAQSINASIAIVILTLILDRMAQSATRAAKEVGHESR</sequence>
<dbReference type="FunFam" id="1.10.3720.10:FF:000001">
    <property type="entry name" value="Glycine betaine ABC transporter, permease"/>
    <property type="match status" value="1"/>
</dbReference>
<feature type="domain" description="ABC transmembrane type-1" evidence="8">
    <location>
        <begin position="92"/>
        <end position="271"/>
    </location>
</feature>
<dbReference type="GO" id="GO:0015871">
    <property type="term" value="P:choline transport"/>
    <property type="evidence" value="ECO:0007669"/>
    <property type="project" value="TreeGrafter"/>
</dbReference>
<evidence type="ECO:0000313" key="11">
    <source>
        <dbReference type="Proteomes" id="UP000291334"/>
    </source>
</evidence>
<evidence type="ECO:0000256" key="7">
    <source>
        <dbReference type="RuleBase" id="RU363032"/>
    </source>
</evidence>
<dbReference type="CDD" id="cd06261">
    <property type="entry name" value="TM_PBP2"/>
    <property type="match status" value="1"/>
</dbReference>
<feature type="transmembrane region" description="Helical" evidence="7">
    <location>
        <begin position="140"/>
        <end position="170"/>
    </location>
</feature>
<dbReference type="PANTHER" id="PTHR47737:SF1">
    <property type="entry name" value="GLYCINE BETAINE_PROLINE BETAINE TRANSPORT SYSTEM PERMEASE PROTEIN PROW"/>
    <property type="match status" value="1"/>
</dbReference>
<dbReference type="EMBL" id="QJUM01000024">
    <property type="protein sequence ID" value="TBV02443.1"/>
    <property type="molecule type" value="Genomic_DNA"/>
</dbReference>
<dbReference type="PROSITE" id="PS50928">
    <property type="entry name" value="ABC_TM1"/>
    <property type="match status" value="1"/>
</dbReference>
<dbReference type="Gene3D" id="1.10.3720.10">
    <property type="entry name" value="MetI-like"/>
    <property type="match status" value="1"/>
</dbReference>
<accession>A0A4Q9R0Q8</accession>
<keyword evidence="2 7" id="KW-0813">Transport</keyword>
<feature type="transmembrane region" description="Helical" evidence="7">
    <location>
        <begin position="72"/>
        <end position="89"/>
    </location>
</feature>
<protein>
    <submittedName>
        <fullName evidence="9">ABC transporter permease</fullName>
    </submittedName>
</protein>
<dbReference type="GO" id="GO:0031460">
    <property type="term" value="P:glycine betaine transport"/>
    <property type="evidence" value="ECO:0007669"/>
    <property type="project" value="TreeGrafter"/>
</dbReference>
<feature type="transmembrane region" description="Helical" evidence="7">
    <location>
        <begin position="250"/>
        <end position="267"/>
    </location>
</feature>
<evidence type="ECO:0000259" key="8">
    <source>
        <dbReference type="PROSITE" id="PS50928"/>
    </source>
</evidence>
<gene>
    <name evidence="10" type="ORF">DNK34_18880</name>
    <name evidence="9" type="ORF">DNK44_14335</name>
</gene>
<keyword evidence="3" id="KW-1003">Cell membrane</keyword>
<comment type="similarity">
    <text evidence="7">Belongs to the binding-protein-dependent transport system permease family.</text>
</comment>
<keyword evidence="11" id="KW-1185">Reference proteome</keyword>
<dbReference type="SUPFAM" id="SSF161098">
    <property type="entry name" value="MetI-like"/>
    <property type="match status" value="1"/>
</dbReference>
<dbReference type="InterPro" id="IPR035906">
    <property type="entry name" value="MetI-like_sf"/>
</dbReference>
<keyword evidence="6 7" id="KW-0472">Membrane</keyword>
<dbReference type="PANTHER" id="PTHR47737">
    <property type="entry name" value="GLYCINE BETAINE/PROLINE BETAINE TRANSPORT SYSTEM PERMEASE PROTEIN PROW"/>
    <property type="match status" value="1"/>
</dbReference>
<evidence type="ECO:0000313" key="12">
    <source>
        <dbReference type="Proteomes" id="UP000293172"/>
    </source>
</evidence>
<dbReference type="AlphaFoldDB" id="A0A4Q9R0Q8"/>
<feature type="transmembrane region" description="Helical" evidence="7">
    <location>
        <begin position="42"/>
        <end position="66"/>
    </location>
</feature>
<dbReference type="EMBL" id="QJUL01000019">
    <property type="protein sequence ID" value="TBU91223.1"/>
    <property type="molecule type" value="Genomic_DNA"/>
</dbReference>
<comment type="subcellular location">
    <subcellularLocation>
        <location evidence="1 7">Cell membrane</location>
        <topology evidence="1 7">Multi-pass membrane protein</topology>
    </subcellularLocation>
</comment>
<dbReference type="GO" id="GO:0015226">
    <property type="term" value="F:carnitine transmembrane transporter activity"/>
    <property type="evidence" value="ECO:0007669"/>
    <property type="project" value="TreeGrafter"/>
</dbReference>
<evidence type="ECO:0000256" key="6">
    <source>
        <dbReference type="ARBA" id="ARBA00023136"/>
    </source>
</evidence>